<evidence type="ECO:0000313" key="2">
    <source>
        <dbReference type="Proteomes" id="UP000009011"/>
    </source>
</evidence>
<name>I6ZRT1_MELRP</name>
<keyword evidence="2" id="KW-1185">Reference proteome</keyword>
<proteinExistence type="predicted"/>
<dbReference type="AlphaFoldDB" id="I6ZRT1"/>
<reference evidence="1 2" key="1">
    <citation type="journal article" date="2013" name="PLoS ONE">
        <title>Genomic analysis of Melioribacter roseus, facultatively anaerobic organotrophic bacterium representing a novel deep lineage within Bacteriodetes/Chlorobi group.</title>
        <authorList>
            <person name="Kadnikov V.V."/>
            <person name="Mardanov A.V."/>
            <person name="Podosokorskaya O.A."/>
            <person name="Gavrilov S.N."/>
            <person name="Kublanov I.V."/>
            <person name="Beletsky A.V."/>
            <person name="Bonch-Osmolovskaya E.A."/>
            <person name="Ravin N.V."/>
        </authorList>
    </citation>
    <scope>NUCLEOTIDE SEQUENCE [LARGE SCALE GENOMIC DNA]</scope>
    <source>
        <strain evidence="2">JCM 17771 / P3M-2</strain>
    </source>
</reference>
<evidence type="ECO:0000313" key="1">
    <source>
        <dbReference type="EMBL" id="AFN74769.1"/>
    </source>
</evidence>
<organism evidence="1 2">
    <name type="scientific">Melioribacter roseus (strain DSM 23840 / JCM 17771 / VKM B-2668 / P3M-2)</name>
    <dbReference type="NCBI Taxonomy" id="1191523"/>
    <lineage>
        <taxon>Bacteria</taxon>
        <taxon>Pseudomonadati</taxon>
        <taxon>Ignavibacteriota</taxon>
        <taxon>Ignavibacteria</taxon>
        <taxon>Ignavibacteriales</taxon>
        <taxon>Melioribacteraceae</taxon>
        <taxon>Melioribacter</taxon>
    </lineage>
</organism>
<dbReference type="Proteomes" id="UP000009011">
    <property type="component" value="Chromosome"/>
</dbReference>
<accession>I6ZRT1</accession>
<gene>
    <name evidence="1" type="ordered locus">MROS_1532</name>
</gene>
<dbReference type="EMBL" id="CP003557">
    <property type="protein sequence ID" value="AFN74769.1"/>
    <property type="molecule type" value="Genomic_DNA"/>
</dbReference>
<sequence length="368" mass="43136">MKGMIYFPSKVISLIFTITFILTLSNCTNEQPTQQINLQEQKLLHKIENKNTNTYHDSTKVDTMRIPDDNGNFVIVEPLAQSSCIKDVDYWIFEKYIPVPDKIVGIWPTEERWSNVERIKELKEKWGFNYIFTTLGSYYDNCLSAGYLPDHMLGGGIDVYSGGYSQYIQSRPALWGYYTDEPVTNHGAGAQYPMSTAYQWFKQNYPNSLFISGETTPLMASFIIDYIDIIFCTRYCVDGDYFCIYPDQRPLWTDFKNAFEEKFSMTWIGAHKDLSQYDDLIGHAKNLGLKAIWLYQYQDDTDISSDNNISSFALYAWKWGWLKRVERKWIYTYECINQNPCDCDPYSLGDEWILINKYPTRETRTIDY</sequence>
<dbReference type="KEGG" id="mro:MROS_1532"/>
<dbReference type="RefSeq" id="WP_014856203.1">
    <property type="nucleotide sequence ID" value="NC_018178.1"/>
</dbReference>
<protein>
    <submittedName>
        <fullName evidence="1">Uncharacterized protein</fullName>
    </submittedName>
</protein>
<dbReference type="HOGENOM" id="CLU_751858_0_0_10"/>